<reference evidence="1 2" key="1">
    <citation type="submission" date="2020-04" db="EMBL/GenBank/DDBJ databases">
        <title>Genome analysis and antimicrobial resistance characteristics of Chryseobacterium aquaticum isolated from farmed salmonids.</title>
        <authorList>
            <person name="Saticioglu I.B."/>
            <person name="Duman M."/>
            <person name="Altun S."/>
        </authorList>
    </citation>
    <scope>NUCLEOTIDE SEQUENCE [LARGE SCALE GENOMIC DNA]</scope>
    <source>
        <strain evidence="1 2">C-174</strain>
    </source>
</reference>
<gene>
    <name evidence="1" type="ORF">HIO71_12155</name>
</gene>
<dbReference type="RefSeq" id="WP_169321672.1">
    <property type="nucleotide sequence ID" value="NZ_JABCJF010000006.1"/>
</dbReference>
<dbReference type="AlphaFoldDB" id="A0A848N9C2"/>
<dbReference type="Proteomes" id="UP000548067">
    <property type="component" value="Unassembled WGS sequence"/>
</dbReference>
<evidence type="ECO:0000313" key="2">
    <source>
        <dbReference type="Proteomes" id="UP000548067"/>
    </source>
</evidence>
<organism evidence="1 2">
    <name type="scientific">Chryseobacterium aquaticum</name>
    <dbReference type="NCBI Taxonomy" id="452084"/>
    <lineage>
        <taxon>Bacteria</taxon>
        <taxon>Pseudomonadati</taxon>
        <taxon>Bacteroidota</taxon>
        <taxon>Flavobacteriia</taxon>
        <taxon>Flavobacteriales</taxon>
        <taxon>Weeksellaceae</taxon>
        <taxon>Chryseobacterium group</taxon>
        <taxon>Chryseobacterium</taxon>
    </lineage>
</organism>
<dbReference type="EMBL" id="JABCJF010000006">
    <property type="protein sequence ID" value="NMR34939.1"/>
    <property type="molecule type" value="Genomic_DNA"/>
</dbReference>
<comment type="caution">
    <text evidence="1">The sequence shown here is derived from an EMBL/GenBank/DDBJ whole genome shotgun (WGS) entry which is preliminary data.</text>
</comment>
<accession>A0A848N9C2</accession>
<proteinExistence type="predicted"/>
<evidence type="ECO:0000313" key="1">
    <source>
        <dbReference type="EMBL" id="NMR34939.1"/>
    </source>
</evidence>
<name>A0A848N9C2_9FLAO</name>
<sequence>MKERFGTELSVRFPQKNAISFSDYFHRLSLIDIHIFLDRRANQQNMEIIFFKTYFDKVST</sequence>
<protein>
    <submittedName>
        <fullName evidence="1">Uncharacterized protein</fullName>
    </submittedName>
</protein>